<evidence type="ECO:0000259" key="3">
    <source>
        <dbReference type="PROSITE" id="PS50158"/>
    </source>
</evidence>
<comment type="caution">
    <text evidence="4">The sequence shown here is derived from an EMBL/GenBank/DDBJ whole genome shotgun (WGS) entry which is preliminary data.</text>
</comment>
<keyword evidence="1" id="KW-0479">Metal-binding</keyword>
<dbReference type="GO" id="GO:0003676">
    <property type="term" value="F:nucleic acid binding"/>
    <property type="evidence" value="ECO:0007669"/>
    <property type="project" value="InterPro"/>
</dbReference>
<dbReference type="Gene3D" id="4.10.60.10">
    <property type="entry name" value="Zinc finger, CCHC-type"/>
    <property type="match status" value="1"/>
</dbReference>
<dbReference type="Pfam" id="PF00098">
    <property type="entry name" value="zf-CCHC"/>
    <property type="match status" value="1"/>
</dbReference>
<dbReference type="GO" id="GO:0008270">
    <property type="term" value="F:zinc ion binding"/>
    <property type="evidence" value="ECO:0007669"/>
    <property type="project" value="UniProtKB-KW"/>
</dbReference>
<reference evidence="4" key="1">
    <citation type="submission" date="2021-11" db="EMBL/GenBank/DDBJ databases">
        <authorList>
            <person name="Schell T."/>
        </authorList>
    </citation>
    <scope>NUCLEOTIDE SEQUENCE</scope>
    <source>
        <strain evidence="4">M5</strain>
    </source>
</reference>
<dbReference type="GO" id="GO:0006508">
    <property type="term" value="P:proteolysis"/>
    <property type="evidence" value="ECO:0007669"/>
    <property type="project" value="InterPro"/>
</dbReference>
<dbReference type="Proteomes" id="UP000789390">
    <property type="component" value="Unassembled WGS sequence"/>
</dbReference>
<dbReference type="InterPro" id="IPR021109">
    <property type="entry name" value="Peptidase_aspartic_dom_sf"/>
</dbReference>
<keyword evidence="1" id="KW-0862">Zinc</keyword>
<feature type="compositionally biased region" description="Gly residues" evidence="2">
    <location>
        <begin position="521"/>
        <end position="530"/>
    </location>
</feature>
<evidence type="ECO:0000313" key="5">
    <source>
        <dbReference type="Proteomes" id="UP000789390"/>
    </source>
</evidence>
<evidence type="ECO:0000256" key="1">
    <source>
        <dbReference type="PROSITE-ProRule" id="PRU00047"/>
    </source>
</evidence>
<dbReference type="Gene3D" id="2.40.70.10">
    <property type="entry name" value="Acid Proteases"/>
    <property type="match status" value="1"/>
</dbReference>
<dbReference type="OrthoDB" id="8063726at2759"/>
<evidence type="ECO:0000256" key="2">
    <source>
        <dbReference type="SAM" id="MobiDB-lite"/>
    </source>
</evidence>
<dbReference type="InterPro" id="IPR001969">
    <property type="entry name" value="Aspartic_peptidase_AS"/>
</dbReference>
<feature type="domain" description="CCHC-type" evidence="3">
    <location>
        <begin position="869"/>
        <end position="885"/>
    </location>
</feature>
<feature type="compositionally biased region" description="Polar residues" evidence="2">
    <location>
        <begin position="816"/>
        <end position="825"/>
    </location>
</feature>
<accession>A0A8J2RD20</accession>
<dbReference type="PROSITE" id="PS50158">
    <property type="entry name" value="ZF_CCHC"/>
    <property type="match status" value="1"/>
</dbReference>
<dbReference type="SUPFAM" id="SSF50630">
    <property type="entry name" value="Acid proteases"/>
    <property type="match status" value="1"/>
</dbReference>
<keyword evidence="1" id="KW-0863">Zinc-finger</keyword>
<dbReference type="SMART" id="SM00343">
    <property type="entry name" value="ZnF_C2HC"/>
    <property type="match status" value="1"/>
</dbReference>
<feature type="compositionally biased region" description="Basic and acidic residues" evidence="2">
    <location>
        <begin position="548"/>
        <end position="561"/>
    </location>
</feature>
<dbReference type="EMBL" id="CAKKLH010000032">
    <property type="protein sequence ID" value="CAH0100139.1"/>
    <property type="molecule type" value="Genomic_DNA"/>
</dbReference>
<sequence>MLNNDVFGARPKSKCTPILSVENPLYDTVELHIQSVSPTTLNPVDDDLQICFDGIIDEEESGIVNTSEYIPRSAKLREARTKVCSEIEKKLRSYSGYQPVESLLKTPARKEWVRQTGPFASLPKERSLSPPVFTRITTTPSPQSSSSPRAISLKSPVIGWTRRISKFLKKASNGRTVRKFGTEPCSGASRCAETQTLPGHAGQLERNLSNTKSPTSVPHSSFEQLRGKKSRFSKRQSRSLGAVNSVNAGYLPVGKQTNRNRSVSGNKGGRVNNQISLFPSVSTNIRRHNQAGGESRTLTKIALSCARKVLTFLIGEILCLQQLLPLVPRGIGSFFLDITLNEDLLSTDKNGEYYLLEHEVGELSHFILESSVNFYTNLLTNIRTLNKILTLIHKLGQLQPCNPYPLKTIKPELDSLENNKGIEENILVNDPTSSQHNSRRSSVANEQGKCEEQPIRSLTRVDQPSQSSPSATRIEHHRKSTRSAKGIQQSSEPLHADFLTQTVEKEQTISKGQPESERRNSGGGFFGGRLGCTILYEGRQPGNSRSDNSSRNRYTELDKQRQVSQTFGIFPQPLADSENSKSPTIGKNNSSLAPVTDIKMNTPKFAAASDLSAFQRDQHKAVRKPGEKVYNFAIRLRELFQRTYPKNHEEDSFQMILRERFVDGLDEKLQMKVKYKKFETFDDLISATRKYSTRMEAIGGQGERDDFVNAIKQVAAPNESELKEIKQIMREQHQTVNAIANVLKQGAKQTEEVVTEQNELSNSVRELSKAVNFLLLKDEKQQYTKKPMNYQNQVKNFQPAQNIGNSPRLPFKPFINNNTQPNQPFYSKPVWQPQPTSWQQNSQALQQQPFQQQNQINFPPPQPGYQMQRRCYKCGVEGHIRSQCPVQQQSNWSQPQQMSILESANPPGPFTNTGKPISINCGFGSVDSEPLIQSRKVAKLTTWTNESTPRIPLSSFQRSFQALFDTGAARSVMHSKLFQSLPSRSRGACSNLDFDLYDVHDKKFNTFGQVTLPIMYGETLLLQDFVISDGISEECILGWDAIRKHGFTIDGENQSIYLANEGSSQIKENHSMHSVCLPRTSQLGTIEIASSLIGKEVSAEYNKSKVNSQWNGVAEVIFEKPEGKTNQEVSAEDYSQRNGVAEFLFTEPVLSQNIEHGK</sequence>
<dbReference type="GO" id="GO:0004190">
    <property type="term" value="F:aspartic-type endopeptidase activity"/>
    <property type="evidence" value="ECO:0007669"/>
    <property type="project" value="InterPro"/>
</dbReference>
<gene>
    <name evidence="4" type="ORF">DGAL_LOCUS2314</name>
</gene>
<feature type="compositionally biased region" description="Polar residues" evidence="2">
    <location>
        <begin position="580"/>
        <end position="592"/>
    </location>
</feature>
<feature type="compositionally biased region" description="Basic and acidic residues" evidence="2">
    <location>
        <begin position="503"/>
        <end position="520"/>
    </location>
</feature>
<dbReference type="PANTHER" id="PTHR33223">
    <property type="entry name" value="CCHC-TYPE DOMAIN-CONTAINING PROTEIN"/>
    <property type="match status" value="1"/>
</dbReference>
<proteinExistence type="predicted"/>
<feature type="region of interest" description="Disordered" evidence="2">
    <location>
        <begin position="816"/>
        <end position="836"/>
    </location>
</feature>
<dbReference type="PANTHER" id="PTHR33223:SF6">
    <property type="entry name" value="CCHC-TYPE DOMAIN-CONTAINING PROTEIN"/>
    <property type="match status" value="1"/>
</dbReference>
<feature type="compositionally biased region" description="Polar residues" evidence="2">
    <location>
        <begin position="460"/>
        <end position="471"/>
    </location>
</feature>
<name>A0A8J2RD20_9CRUS</name>
<protein>
    <recommendedName>
        <fullName evidence="3">CCHC-type domain-containing protein</fullName>
    </recommendedName>
</protein>
<keyword evidence="5" id="KW-1185">Reference proteome</keyword>
<evidence type="ECO:0000313" key="4">
    <source>
        <dbReference type="EMBL" id="CAH0100139.1"/>
    </source>
</evidence>
<organism evidence="4 5">
    <name type="scientific">Daphnia galeata</name>
    <dbReference type="NCBI Taxonomy" id="27404"/>
    <lineage>
        <taxon>Eukaryota</taxon>
        <taxon>Metazoa</taxon>
        <taxon>Ecdysozoa</taxon>
        <taxon>Arthropoda</taxon>
        <taxon>Crustacea</taxon>
        <taxon>Branchiopoda</taxon>
        <taxon>Diplostraca</taxon>
        <taxon>Cladocera</taxon>
        <taxon>Anomopoda</taxon>
        <taxon>Daphniidae</taxon>
        <taxon>Daphnia</taxon>
    </lineage>
</organism>
<dbReference type="InterPro" id="IPR001878">
    <property type="entry name" value="Znf_CCHC"/>
</dbReference>
<feature type="region of interest" description="Disordered" evidence="2">
    <location>
        <begin position="427"/>
        <end position="592"/>
    </location>
</feature>
<feature type="compositionally biased region" description="Polar residues" evidence="2">
    <location>
        <begin position="430"/>
        <end position="445"/>
    </location>
</feature>
<dbReference type="PROSITE" id="PS00141">
    <property type="entry name" value="ASP_PROTEASE"/>
    <property type="match status" value="1"/>
</dbReference>
<dbReference type="AlphaFoldDB" id="A0A8J2RD20"/>